<evidence type="ECO:0000313" key="3">
    <source>
        <dbReference type="Proteomes" id="UP001460270"/>
    </source>
</evidence>
<protein>
    <submittedName>
        <fullName evidence="2">Uncharacterized protein</fullName>
    </submittedName>
</protein>
<feature type="compositionally biased region" description="Polar residues" evidence="1">
    <location>
        <begin position="242"/>
        <end position="261"/>
    </location>
</feature>
<feature type="region of interest" description="Disordered" evidence="1">
    <location>
        <begin position="41"/>
        <end position="125"/>
    </location>
</feature>
<feature type="compositionally biased region" description="Low complexity" evidence="1">
    <location>
        <begin position="61"/>
        <end position="70"/>
    </location>
</feature>
<gene>
    <name evidence="2" type="ORF">WMY93_024884</name>
</gene>
<evidence type="ECO:0000256" key="1">
    <source>
        <dbReference type="SAM" id="MobiDB-lite"/>
    </source>
</evidence>
<dbReference type="EMBL" id="JBBPFD010000018">
    <property type="protein sequence ID" value="KAK7889324.1"/>
    <property type="molecule type" value="Genomic_DNA"/>
</dbReference>
<reference evidence="3" key="1">
    <citation type="submission" date="2024-04" db="EMBL/GenBank/DDBJ databases">
        <title>Salinicola lusitanus LLJ914,a marine bacterium isolated from the Okinawa Trough.</title>
        <authorList>
            <person name="Li J."/>
        </authorList>
    </citation>
    <scope>NUCLEOTIDE SEQUENCE [LARGE SCALE GENOMIC DNA]</scope>
</reference>
<name>A0AAW0N6F2_9GOBI</name>
<feature type="compositionally biased region" description="Polar residues" evidence="1">
    <location>
        <begin position="331"/>
        <end position="351"/>
    </location>
</feature>
<feature type="region of interest" description="Disordered" evidence="1">
    <location>
        <begin position="226"/>
        <end position="279"/>
    </location>
</feature>
<evidence type="ECO:0000313" key="2">
    <source>
        <dbReference type="EMBL" id="KAK7889324.1"/>
    </source>
</evidence>
<accession>A0AAW0N6F2</accession>
<organism evidence="2 3">
    <name type="scientific">Mugilogobius chulae</name>
    <name type="common">yellowstripe goby</name>
    <dbReference type="NCBI Taxonomy" id="88201"/>
    <lineage>
        <taxon>Eukaryota</taxon>
        <taxon>Metazoa</taxon>
        <taxon>Chordata</taxon>
        <taxon>Craniata</taxon>
        <taxon>Vertebrata</taxon>
        <taxon>Euteleostomi</taxon>
        <taxon>Actinopterygii</taxon>
        <taxon>Neopterygii</taxon>
        <taxon>Teleostei</taxon>
        <taxon>Neoteleostei</taxon>
        <taxon>Acanthomorphata</taxon>
        <taxon>Gobiaria</taxon>
        <taxon>Gobiiformes</taxon>
        <taxon>Gobioidei</taxon>
        <taxon>Gobiidae</taxon>
        <taxon>Gobionellinae</taxon>
        <taxon>Mugilogobius</taxon>
    </lineage>
</organism>
<sequence>MVNNIAANVLGGGPEMEGGAENGAVVPGVWKWCKKAFTSRALSTEGQGGLEPGQSAHSEEQTNSTQTSTPPLTPPEPTEERQIVTLVEEEEEEEPQRSTVTLMEEESEEEEETGEQSRAGKRQIETNGDCSIAGVQPDWLKKDFEAFVGKITHILPALPHLRTPLLSPQSLPLSDAFTRNLPVTEIVPEPETHNSKVTTDALVAEINDTHTPDLSLLLSLVRPPPSRHRAFRTPSHGPRPPTRTSCFRLSKTPPWTLSPQFPSRRFHSRDAAGQQSHPDANSRLCASICGIRSIFVCICAFSKRVASSPLPTASRPEDMISPPTKLPASVPATTHKQRQTSLHRASGNMANRSLKMESPSQ</sequence>
<dbReference type="AlphaFoldDB" id="A0AAW0N6F2"/>
<dbReference type="Proteomes" id="UP001460270">
    <property type="component" value="Unassembled WGS sequence"/>
</dbReference>
<feature type="region of interest" description="Disordered" evidence="1">
    <location>
        <begin position="308"/>
        <end position="361"/>
    </location>
</feature>
<feature type="compositionally biased region" description="Acidic residues" evidence="1">
    <location>
        <begin position="103"/>
        <end position="114"/>
    </location>
</feature>
<comment type="caution">
    <text evidence="2">The sequence shown here is derived from an EMBL/GenBank/DDBJ whole genome shotgun (WGS) entry which is preliminary data.</text>
</comment>
<keyword evidence="3" id="KW-1185">Reference proteome</keyword>
<proteinExistence type="predicted"/>